<feature type="compositionally biased region" description="Low complexity" evidence="1">
    <location>
        <begin position="565"/>
        <end position="578"/>
    </location>
</feature>
<feature type="compositionally biased region" description="Polar residues" evidence="1">
    <location>
        <begin position="703"/>
        <end position="712"/>
    </location>
</feature>
<reference evidence="4" key="2">
    <citation type="submission" date="2021-04" db="EMBL/GenBank/DDBJ databases">
        <authorList>
            <person name="Gilroy R."/>
        </authorList>
    </citation>
    <scope>NUCLEOTIDE SEQUENCE</scope>
    <source>
        <strain evidence="4">378</strain>
    </source>
</reference>
<feature type="transmembrane region" description="Helical" evidence="2">
    <location>
        <begin position="63"/>
        <end position="87"/>
    </location>
</feature>
<dbReference type="InterPro" id="IPR004843">
    <property type="entry name" value="Calcineurin-like_PHP"/>
</dbReference>
<gene>
    <name evidence="4" type="ORF">H9847_10610</name>
</gene>
<name>A0A948WZZ8_9GAMM</name>
<dbReference type="Pfam" id="PF00149">
    <property type="entry name" value="Metallophos"/>
    <property type="match status" value="1"/>
</dbReference>
<comment type="caution">
    <text evidence="4">The sequence shown here is derived from an EMBL/GenBank/DDBJ whole genome shotgun (WGS) entry which is preliminary data.</text>
</comment>
<keyword evidence="2" id="KW-0812">Transmembrane</keyword>
<feature type="transmembrane region" description="Helical" evidence="2">
    <location>
        <begin position="32"/>
        <end position="51"/>
    </location>
</feature>
<dbReference type="PANTHER" id="PTHR31302">
    <property type="entry name" value="TRANSMEMBRANE PROTEIN WITH METALLOPHOSPHOESTERASE DOMAIN-RELATED"/>
    <property type="match status" value="1"/>
</dbReference>
<dbReference type="InterPro" id="IPR051158">
    <property type="entry name" value="Metallophosphoesterase_sf"/>
</dbReference>
<dbReference type="GO" id="GO:0016787">
    <property type="term" value="F:hydrolase activity"/>
    <property type="evidence" value="ECO:0007669"/>
    <property type="project" value="InterPro"/>
</dbReference>
<feature type="region of interest" description="Disordered" evidence="1">
    <location>
        <begin position="681"/>
        <end position="712"/>
    </location>
</feature>
<feature type="transmembrane region" description="Helical" evidence="2">
    <location>
        <begin position="108"/>
        <end position="127"/>
    </location>
</feature>
<evidence type="ECO:0000256" key="2">
    <source>
        <dbReference type="SAM" id="Phobius"/>
    </source>
</evidence>
<feature type="compositionally biased region" description="Low complexity" evidence="1">
    <location>
        <begin position="439"/>
        <end position="453"/>
    </location>
</feature>
<feature type="region of interest" description="Disordered" evidence="1">
    <location>
        <begin position="439"/>
        <end position="458"/>
    </location>
</feature>
<keyword evidence="2" id="KW-0472">Membrane</keyword>
<dbReference type="InterPro" id="IPR029052">
    <property type="entry name" value="Metallo-depent_PP-like"/>
</dbReference>
<feature type="region of interest" description="Disordered" evidence="1">
    <location>
        <begin position="556"/>
        <end position="597"/>
    </location>
</feature>
<proteinExistence type="predicted"/>
<evidence type="ECO:0000259" key="3">
    <source>
        <dbReference type="Pfam" id="PF00149"/>
    </source>
</evidence>
<feature type="compositionally biased region" description="Low complexity" evidence="1">
    <location>
        <begin position="622"/>
        <end position="640"/>
    </location>
</feature>
<feature type="region of interest" description="Disordered" evidence="1">
    <location>
        <begin position="622"/>
        <end position="642"/>
    </location>
</feature>
<dbReference type="AlphaFoldDB" id="A0A948WZZ8"/>
<dbReference type="CDD" id="cd07385">
    <property type="entry name" value="MPP_YkuE_C"/>
    <property type="match status" value="1"/>
</dbReference>
<dbReference type="Proteomes" id="UP000733611">
    <property type="component" value="Unassembled WGS sequence"/>
</dbReference>
<dbReference type="EMBL" id="JAHLFE010000219">
    <property type="protein sequence ID" value="MBU3845293.1"/>
    <property type="molecule type" value="Genomic_DNA"/>
</dbReference>
<keyword evidence="2" id="KW-1133">Transmembrane helix</keyword>
<dbReference type="PANTHER" id="PTHR31302:SF0">
    <property type="entry name" value="TRANSMEMBRANE PROTEIN WITH METALLOPHOSPHOESTERASE DOMAIN"/>
    <property type="match status" value="1"/>
</dbReference>
<dbReference type="Gene3D" id="3.60.21.10">
    <property type="match status" value="1"/>
</dbReference>
<protein>
    <submittedName>
        <fullName evidence="4">Metallophosphoesterase</fullName>
    </submittedName>
</protein>
<reference evidence="4" key="1">
    <citation type="journal article" date="2021" name="PeerJ">
        <title>Extensive microbial diversity within the chicken gut microbiome revealed by metagenomics and culture.</title>
        <authorList>
            <person name="Gilroy R."/>
            <person name="Ravi A."/>
            <person name="Getino M."/>
            <person name="Pursley I."/>
            <person name="Horton D.L."/>
            <person name="Alikhan N.F."/>
            <person name="Baker D."/>
            <person name="Gharbi K."/>
            <person name="Hall N."/>
            <person name="Watson M."/>
            <person name="Adriaenssens E.M."/>
            <person name="Foster-Nyarko E."/>
            <person name="Jarju S."/>
            <person name="Secka A."/>
            <person name="Antonio M."/>
            <person name="Oren A."/>
            <person name="Chaudhuri R.R."/>
            <person name="La Ragione R."/>
            <person name="Hildebrand F."/>
            <person name="Pallen M.J."/>
        </authorList>
    </citation>
    <scope>NUCLEOTIDE SEQUENCE</scope>
    <source>
        <strain evidence="4">378</strain>
    </source>
</reference>
<dbReference type="SUPFAM" id="SSF56300">
    <property type="entry name" value="Metallo-dependent phosphatases"/>
    <property type="match status" value="1"/>
</dbReference>
<evidence type="ECO:0000256" key="1">
    <source>
        <dbReference type="SAM" id="MobiDB-lite"/>
    </source>
</evidence>
<feature type="domain" description="Calcineurin-like phosphoesterase" evidence="3">
    <location>
        <begin position="152"/>
        <end position="322"/>
    </location>
</feature>
<evidence type="ECO:0000313" key="5">
    <source>
        <dbReference type="Proteomes" id="UP000733611"/>
    </source>
</evidence>
<sequence length="712" mass="75806">MSTIFLVTLVALAIVIAGFILPLRLSWRSKAIMVVIALIASSKCFLYYLVGGNAYEPNIPYNLAIAFDITRTTMVALACLVIVRLVVNLLSKIATLSFSYTLLPTYSLFHAQLMTLVAVLIGCYGTSCAYDMPEIKPYNLTLEKLDPRLDGMRIAVMSDVHINGTTDPYNIAALVKEINALEPDLIFLPGDLMDGTVEQRQPITDLLLDLKAKYGVFVTTGNHEYYFGYQAWRSYFEKGGFISLDNKVVELRDRNGLPLLNLGGVTDPKAAIANLPTPDVQGVIAALDPAVPALILSHRPQYAPEFAASGKVDVVISGHTHGGLMPILDRTIATTNGGFVSGLYTLGKTQLIVNNGVMVWATLPLRIGVPSQIVLLTLHSAQKPDPDLPLLTRAYDLKQEQLHAQLLAATRETNAVLKNAIAVQQQAATEQATTAAATTATAAEPAAPATAAASDESNTVNARGLALGTLPEKERAATTAVQDLQLILPMKNAEDGSISESVTNVALLPSNLTEDQLQRINAILQEDPAAEAQKRAAALQARLESDPFSGVRMSVRKESTTLNEQLQQQRAAQPVQSQNAAPAQEQVPPGVLHLKPAPAANTANTANAAAASTAAAAVSGNEASAAGQEQSAHSADVAAEAAEDAEVAAMSVAPDTPVLRFESDDTDTTLELQAEYAISLGNAEQQIDDESVDDMLQQQQQQPNSVPISPAQ</sequence>
<accession>A0A948WZZ8</accession>
<evidence type="ECO:0000313" key="4">
    <source>
        <dbReference type="EMBL" id="MBU3845293.1"/>
    </source>
</evidence>
<organism evidence="4 5">
    <name type="scientific">Candidatus Anaerobiospirillum pullicola</name>
    <dbReference type="NCBI Taxonomy" id="2838451"/>
    <lineage>
        <taxon>Bacteria</taxon>
        <taxon>Pseudomonadati</taxon>
        <taxon>Pseudomonadota</taxon>
        <taxon>Gammaproteobacteria</taxon>
        <taxon>Aeromonadales</taxon>
        <taxon>Succinivibrionaceae</taxon>
        <taxon>Anaerobiospirillum</taxon>
    </lineage>
</organism>
<feature type="transmembrane region" description="Helical" evidence="2">
    <location>
        <begin position="6"/>
        <end position="25"/>
    </location>
</feature>